<dbReference type="AlphaFoldDB" id="A0A699WTT6"/>
<evidence type="ECO:0000313" key="1">
    <source>
        <dbReference type="EMBL" id="GFD48181.1"/>
    </source>
</evidence>
<accession>A0A699WTT6</accession>
<feature type="non-terminal residue" evidence="1">
    <location>
        <position position="130"/>
    </location>
</feature>
<dbReference type="EMBL" id="BKCJ011716929">
    <property type="protein sequence ID" value="GFD48181.1"/>
    <property type="molecule type" value="Genomic_DNA"/>
</dbReference>
<organism evidence="1">
    <name type="scientific">Tanacetum cinerariifolium</name>
    <name type="common">Dalmatian daisy</name>
    <name type="synonym">Chrysanthemum cinerariifolium</name>
    <dbReference type="NCBI Taxonomy" id="118510"/>
    <lineage>
        <taxon>Eukaryota</taxon>
        <taxon>Viridiplantae</taxon>
        <taxon>Streptophyta</taxon>
        <taxon>Embryophyta</taxon>
        <taxon>Tracheophyta</taxon>
        <taxon>Spermatophyta</taxon>
        <taxon>Magnoliopsida</taxon>
        <taxon>eudicotyledons</taxon>
        <taxon>Gunneridae</taxon>
        <taxon>Pentapetalae</taxon>
        <taxon>asterids</taxon>
        <taxon>campanulids</taxon>
        <taxon>Asterales</taxon>
        <taxon>Asteraceae</taxon>
        <taxon>Asteroideae</taxon>
        <taxon>Anthemideae</taxon>
        <taxon>Anthemidinae</taxon>
        <taxon>Tanacetum</taxon>
    </lineage>
</organism>
<reference evidence="1" key="1">
    <citation type="journal article" date="2019" name="Sci. Rep.">
        <title>Draft genome of Tanacetum cinerariifolium, the natural source of mosquito coil.</title>
        <authorList>
            <person name="Yamashiro T."/>
            <person name="Shiraishi A."/>
            <person name="Satake H."/>
            <person name="Nakayama K."/>
        </authorList>
    </citation>
    <scope>NUCLEOTIDE SEQUENCE</scope>
</reference>
<protein>
    <submittedName>
        <fullName evidence="1">Uncharacterized protein</fullName>
    </submittedName>
</protein>
<proteinExistence type="predicted"/>
<name>A0A699WTT6_TANCI</name>
<comment type="caution">
    <text evidence="1">The sequence shown here is derived from an EMBL/GenBank/DDBJ whole genome shotgun (WGS) entry which is preliminary data.</text>
</comment>
<feature type="non-terminal residue" evidence="1">
    <location>
        <position position="1"/>
    </location>
</feature>
<sequence length="130" mass="14406">ALGRWHGSRLGQFEVQPGNVELAHQHFGQTLGKRFDQLILRRFGKGLDASGNAGIVERLAQVITRRSRPVVPGKTQVQTQALANAALPVVGADHRIDFQTLNENSVQAFLSVTRQGRDAPLESRHPRPEW</sequence>
<gene>
    <name evidence="1" type="ORF">Tci_920150</name>
</gene>